<reference evidence="1" key="1">
    <citation type="submission" date="2020-09" db="EMBL/GenBank/DDBJ databases">
        <title>Taishania pollutisoli gen. nov., sp. nov., Isolated from Tetrabromobisphenol A-Contaminated Soil.</title>
        <authorList>
            <person name="Chen Q."/>
        </authorList>
    </citation>
    <scope>NUCLEOTIDE SEQUENCE</scope>
    <source>
        <strain evidence="1">CZZ-1</strain>
    </source>
</reference>
<dbReference type="Pfam" id="PF18939">
    <property type="entry name" value="DUF5686"/>
    <property type="match status" value="1"/>
</dbReference>
<dbReference type="InterPro" id="IPR043741">
    <property type="entry name" value="DUF5686"/>
</dbReference>
<accession>A0A8J6P4G5</accession>
<keyword evidence="2" id="KW-1185">Reference proteome</keyword>
<dbReference type="EMBL" id="JACVEL010000001">
    <property type="protein sequence ID" value="MBC9811404.1"/>
    <property type="molecule type" value="Genomic_DNA"/>
</dbReference>
<evidence type="ECO:0000313" key="2">
    <source>
        <dbReference type="Proteomes" id="UP000652681"/>
    </source>
</evidence>
<protein>
    <recommendedName>
        <fullName evidence="3">Carboxypeptidase-like regulatory domain-containing protein</fullName>
    </recommendedName>
</protein>
<dbReference type="AlphaFoldDB" id="A0A8J6P4G5"/>
<comment type="caution">
    <text evidence="1">The sequence shown here is derived from an EMBL/GenBank/DDBJ whole genome shotgun (WGS) entry which is preliminary data.</text>
</comment>
<sequence length="806" mass="92152">MKSNIHLIYLLQFITLFFSFQAFTQKQLIVLDTAGREPMPFVKVFPDVGQPFFTNIDGKATFSNDVTSLQLSFSGYEDTTVLLNGQQQVTVLMRVLPTEFDEVVILPGVNPALRIINKVTENRKKNHPLENDAFTYESYSKFIFDMDTAFTKKVMELPDDTSKYMIGLIKSQHLFMMESSSERKFIPPARDRENITAYKVSGLNNPLFSTFAQSMQSFHFYDNQFELLGTKYFNPIALGSTKRYYYLIEDTTIAGTDTTFMISFRPRPDAGIEGLKGLLFINTNGFAIEKVIAEPAKASESQTYVKIIQEYKLIEGKKWFPVDLKTKVELKGFQMSLDKESGYVTGHGNTYISNIKLNPDDLKKNGFGNIALSTNKDAGDKSEEEWNRLRRDTLSSRETTTYRVLDSFSKAENFDRKLNGLIALTTGKLRLGYVSLPLDRIIDFNFHEGYRLGAGLETSDRLMQNIVVGGYFAWGTRDKDWKYGGYSTFHLNKRLGISIGLRYQQDVLTRGANDMTKTSWDITSPTLFTNFFRKFMDRQRLAEMTFTIAPLGNLTMHVTGNYQRLEFTRNYRFTNDEGAVLQKLDLAETAFEMKWNIRQRIVVLGDIRMAQSTNYPKIKLKIAKGWSGIANAQTDYVRLFLAVDEDVESLRFGKLNVHLEASQTFGDVPMALKQYAVGTRQDWNIVTINALETVYPGEFYHDRQASLIARYSFPVIKTRKKWFAPEFILHHGIGYGDMANRTQHNMKFWTMDKGVFEGGLILSGILNINFLKLGIGAFYRYGYHSDADAIKNLVPKISLKFAGFNN</sequence>
<dbReference type="RefSeq" id="WP_216713440.1">
    <property type="nucleotide sequence ID" value="NZ_JACVEL010000001.1"/>
</dbReference>
<proteinExistence type="predicted"/>
<evidence type="ECO:0000313" key="1">
    <source>
        <dbReference type="EMBL" id="MBC9811404.1"/>
    </source>
</evidence>
<gene>
    <name evidence="1" type="ORF">H9Y05_02845</name>
</gene>
<organism evidence="1 2">
    <name type="scientific">Taishania pollutisoli</name>
    <dbReference type="NCBI Taxonomy" id="2766479"/>
    <lineage>
        <taxon>Bacteria</taxon>
        <taxon>Pseudomonadati</taxon>
        <taxon>Bacteroidota</taxon>
        <taxon>Flavobacteriia</taxon>
        <taxon>Flavobacteriales</taxon>
        <taxon>Crocinitomicaceae</taxon>
        <taxon>Taishania</taxon>
    </lineage>
</organism>
<dbReference type="Proteomes" id="UP000652681">
    <property type="component" value="Unassembled WGS sequence"/>
</dbReference>
<name>A0A8J6P4G5_9FLAO</name>
<evidence type="ECO:0008006" key="3">
    <source>
        <dbReference type="Google" id="ProtNLM"/>
    </source>
</evidence>